<name>A0ACB9N2U4_9MYRT</name>
<dbReference type="EMBL" id="CM042887">
    <property type="protein sequence ID" value="KAI4330913.1"/>
    <property type="molecule type" value="Genomic_DNA"/>
</dbReference>
<accession>A0ACB9N2U4</accession>
<sequence length="324" mass="35102">MKDTIVLYPSSGKGHLSPMVELTNLILRRHAHSFSLTVVVSILPNDPDSIVPYISSVSASAPSISFLHLPCTSLPRPASSSHVDLGLLYYELTCLNNPSLRELLLSLPGVKAVVLDFFCSAASEISTAIGIPTYYFLTAGTYCLVSFLSTPTLNEKYPDFKDMDAGEVVEIPGYPPLSPQDMPLVVSDKSHGIYSFFLNTANDMSKSAGIILNTFEKLEPGALEVVREGLCVPGGRNLPMYCIGPVVVAGDGDGARHKCLTWLDHQPIRSVLFLSFGSMGILSGKQLKEIAVGLEKSGLRFLWVARIPRPDDETRQADGGGKWD</sequence>
<proteinExistence type="predicted"/>
<evidence type="ECO:0000313" key="1">
    <source>
        <dbReference type="EMBL" id="KAI4330913.1"/>
    </source>
</evidence>
<organism evidence="1 2">
    <name type="scientific">Melastoma candidum</name>
    <dbReference type="NCBI Taxonomy" id="119954"/>
    <lineage>
        <taxon>Eukaryota</taxon>
        <taxon>Viridiplantae</taxon>
        <taxon>Streptophyta</taxon>
        <taxon>Embryophyta</taxon>
        <taxon>Tracheophyta</taxon>
        <taxon>Spermatophyta</taxon>
        <taxon>Magnoliopsida</taxon>
        <taxon>eudicotyledons</taxon>
        <taxon>Gunneridae</taxon>
        <taxon>Pentapetalae</taxon>
        <taxon>rosids</taxon>
        <taxon>malvids</taxon>
        <taxon>Myrtales</taxon>
        <taxon>Melastomataceae</taxon>
        <taxon>Melastomatoideae</taxon>
        <taxon>Melastomateae</taxon>
        <taxon>Melastoma</taxon>
    </lineage>
</organism>
<gene>
    <name evidence="1" type="ORF">MLD38_029153</name>
</gene>
<comment type="caution">
    <text evidence="1">The sequence shown here is derived from an EMBL/GenBank/DDBJ whole genome shotgun (WGS) entry which is preliminary data.</text>
</comment>
<evidence type="ECO:0000313" key="2">
    <source>
        <dbReference type="Proteomes" id="UP001057402"/>
    </source>
</evidence>
<keyword evidence="2" id="KW-1185">Reference proteome</keyword>
<dbReference type="Proteomes" id="UP001057402">
    <property type="component" value="Chromosome 8"/>
</dbReference>
<protein>
    <submittedName>
        <fullName evidence="1">Uncharacterized protein</fullName>
    </submittedName>
</protein>
<reference evidence="2" key="1">
    <citation type="journal article" date="2023" name="Front. Plant Sci.">
        <title>Chromosomal-level genome assembly of Melastoma candidum provides insights into trichome evolution.</title>
        <authorList>
            <person name="Zhong Y."/>
            <person name="Wu W."/>
            <person name="Sun C."/>
            <person name="Zou P."/>
            <person name="Liu Y."/>
            <person name="Dai S."/>
            <person name="Zhou R."/>
        </authorList>
    </citation>
    <scope>NUCLEOTIDE SEQUENCE [LARGE SCALE GENOMIC DNA]</scope>
</reference>